<dbReference type="EMBL" id="LS974622">
    <property type="protein sequence ID" value="CAG7870156.1"/>
    <property type="molecule type" value="Genomic_DNA"/>
</dbReference>
<gene>
    <name evidence="1" type="ORF">BRAPAZ1V2_A06P23960.2</name>
</gene>
<dbReference type="Proteomes" id="UP000694005">
    <property type="component" value="Chromosome A06"/>
</dbReference>
<protein>
    <submittedName>
        <fullName evidence="1">Uncharacterized protein</fullName>
    </submittedName>
</protein>
<dbReference type="AlphaFoldDB" id="A0A8D9D6V7"/>
<evidence type="ECO:0000313" key="1">
    <source>
        <dbReference type="EMBL" id="CAG7870156.1"/>
    </source>
</evidence>
<reference evidence="1 2" key="1">
    <citation type="submission" date="2021-07" db="EMBL/GenBank/DDBJ databases">
        <authorList>
            <consortium name="Genoscope - CEA"/>
            <person name="William W."/>
        </authorList>
    </citation>
    <scope>NUCLEOTIDE SEQUENCE [LARGE SCALE GENOMIC DNA]</scope>
</reference>
<accession>A0A8D9D6V7</accession>
<dbReference type="Gramene" id="A06p23960.2_BraZ1">
    <property type="protein sequence ID" value="A06p23960.2_BraZ1.CDS"/>
    <property type="gene ID" value="A06g23960.2_BraZ1"/>
</dbReference>
<name>A0A8D9D6V7_BRACM</name>
<organism evidence="1 2">
    <name type="scientific">Brassica campestris</name>
    <name type="common">Field mustard</name>
    <dbReference type="NCBI Taxonomy" id="3711"/>
    <lineage>
        <taxon>Eukaryota</taxon>
        <taxon>Viridiplantae</taxon>
        <taxon>Streptophyta</taxon>
        <taxon>Embryophyta</taxon>
        <taxon>Tracheophyta</taxon>
        <taxon>Spermatophyta</taxon>
        <taxon>Magnoliopsida</taxon>
        <taxon>eudicotyledons</taxon>
        <taxon>Gunneridae</taxon>
        <taxon>Pentapetalae</taxon>
        <taxon>rosids</taxon>
        <taxon>malvids</taxon>
        <taxon>Brassicales</taxon>
        <taxon>Brassicaceae</taxon>
        <taxon>Brassiceae</taxon>
        <taxon>Brassica</taxon>
    </lineage>
</organism>
<proteinExistence type="predicted"/>
<evidence type="ECO:0000313" key="2">
    <source>
        <dbReference type="Proteomes" id="UP000694005"/>
    </source>
</evidence>
<sequence length="132" mass="15060">MRPFKERVVGRPSRCTLPFLGTVRSFCHVPENVDFRLPLEGERDDEPPEGFFTLYEEHLMRASPMVSHSVGYSRVSEPFGSFDNTQPHSSFSRRFVHRPRPSPWWSAVLGSFLSRESPCGGRGSSISFQLIN</sequence>